<dbReference type="InterPro" id="IPR052539">
    <property type="entry name" value="MGD_biosynthesis_adapter"/>
</dbReference>
<dbReference type="Gene3D" id="3.40.50.300">
    <property type="entry name" value="P-loop containing nucleotide triphosphate hydrolases"/>
    <property type="match status" value="1"/>
</dbReference>
<keyword evidence="3" id="KW-1185">Reference proteome</keyword>
<evidence type="ECO:0000259" key="1">
    <source>
        <dbReference type="Pfam" id="PF03205"/>
    </source>
</evidence>
<evidence type="ECO:0000313" key="3">
    <source>
        <dbReference type="Proteomes" id="UP000661649"/>
    </source>
</evidence>
<evidence type="ECO:0000313" key="2">
    <source>
        <dbReference type="EMBL" id="MBC8627036.1"/>
    </source>
</evidence>
<dbReference type="SUPFAM" id="SSF52540">
    <property type="entry name" value="P-loop containing nucleoside triphosphate hydrolases"/>
    <property type="match status" value="1"/>
</dbReference>
<dbReference type="InterPro" id="IPR004435">
    <property type="entry name" value="MobB_dom"/>
</dbReference>
<organism evidence="2 3">
    <name type="scientific">Blautia stercoris</name>
    <dbReference type="NCBI Taxonomy" id="871664"/>
    <lineage>
        <taxon>Bacteria</taxon>
        <taxon>Bacillati</taxon>
        <taxon>Bacillota</taxon>
        <taxon>Clostridia</taxon>
        <taxon>Lachnospirales</taxon>
        <taxon>Lachnospiraceae</taxon>
        <taxon>Blautia</taxon>
    </lineage>
</organism>
<reference evidence="2 3" key="1">
    <citation type="submission" date="2020-08" db="EMBL/GenBank/DDBJ databases">
        <title>Genome public.</title>
        <authorList>
            <person name="Liu C."/>
            <person name="Sun Q."/>
        </authorList>
    </citation>
    <scope>NUCLEOTIDE SEQUENCE [LARGE SCALE GENOMIC DNA]</scope>
    <source>
        <strain evidence="2 3">3_YM_SP_D4_24.mj</strain>
    </source>
</reference>
<comment type="caution">
    <text evidence="2">The sequence shown here is derived from an EMBL/GenBank/DDBJ whole genome shotgun (WGS) entry which is preliminary data.</text>
</comment>
<dbReference type="NCBIfam" id="TIGR00176">
    <property type="entry name" value="mobB"/>
    <property type="match status" value="1"/>
</dbReference>
<dbReference type="EMBL" id="JACRTP010000001">
    <property type="protein sequence ID" value="MBC8627036.1"/>
    <property type="molecule type" value="Genomic_DNA"/>
</dbReference>
<accession>A0ABR7P6L7</accession>
<dbReference type="RefSeq" id="WP_187557973.1">
    <property type="nucleotide sequence ID" value="NZ_JACRTP010000001.1"/>
</dbReference>
<dbReference type="Pfam" id="PF03205">
    <property type="entry name" value="MobB"/>
    <property type="match status" value="1"/>
</dbReference>
<name>A0ABR7P6L7_9FIRM</name>
<dbReference type="InterPro" id="IPR027417">
    <property type="entry name" value="P-loop_NTPase"/>
</dbReference>
<feature type="domain" description="Molybdopterin-guanine dinucleotide biosynthesis protein B (MobB)" evidence="1">
    <location>
        <begin position="12"/>
        <end position="140"/>
    </location>
</feature>
<dbReference type="PANTHER" id="PTHR40072:SF1">
    <property type="entry name" value="MOLYBDOPTERIN-GUANINE DINUCLEOTIDE BIOSYNTHESIS ADAPTER PROTEIN"/>
    <property type="match status" value="1"/>
</dbReference>
<sequence length="186" mass="21315">MKAERTQKKQFILAVSGVKNSGKTTLITKILPFLKAKGLNVAVIKHDGHDFEADVPETDSWKFAKAGADSTLIFSKTKYMMIHYDTVLSEEEFIASFPSADIILLEGFKYSKYSKIELIRKGNSAKSVCDSKKLLGIVTDFKKEELKEQKILETEKWEKQIKIFDLNQAGSLAEWIYQLWEEIQKR</sequence>
<dbReference type="CDD" id="cd03116">
    <property type="entry name" value="MobB"/>
    <property type="match status" value="1"/>
</dbReference>
<dbReference type="PANTHER" id="PTHR40072">
    <property type="entry name" value="MOLYBDOPTERIN-GUANINE DINUCLEOTIDE BIOSYNTHESIS ADAPTER PROTEIN-RELATED"/>
    <property type="match status" value="1"/>
</dbReference>
<protein>
    <submittedName>
        <fullName evidence="2">Molybdopterin-guanine dinucleotide biosynthesis protein B</fullName>
    </submittedName>
</protein>
<dbReference type="Proteomes" id="UP000661649">
    <property type="component" value="Unassembled WGS sequence"/>
</dbReference>
<gene>
    <name evidence="2" type="primary">mobB</name>
    <name evidence="2" type="ORF">H8712_00085</name>
</gene>
<proteinExistence type="predicted"/>